<evidence type="ECO:0000313" key="2">
    <source>
        <dbReference type="Proteomes" id="UP001614391"/>
    </source>
</evidence>
<keyword evidence="2" id="KW-1185">Reference proteome</keyword>
<protein>
    <submittedName>
        <fullName evidence="1">Uncharacterized protein</fullName>
    </submittedName>
</protein>
<organism evidence="1 2">
    <name type="scientific">Streptomyces bikiniensis</name>
    <dbReference type="NCBI Taxonomy" id="1896"/>
    <lineage>
        <taxon>Bacteria</taxon>
        <taxon>Bacillati</taxon>
        <taxon>Actinomycetota</taxon>
        <taxon>Actinomycetes</taxon>
        <taxon>Kitasatosporales</taxon>
        <taxon>Streptomycetaceae</taxon>
        <taxon>Streptomyces</taxon>
    </lineage>
</organism>
<proteinExistence type="predicted"/>
<accession>A0ABW8CXS7</accession>
<evidence type="ECO:0000313" key="1">
    <source>
        <dbReference type="EMBL" id="MFI9122294.1"/>
    </source>
</evidence>
<comment type="caution">
    <text evidence="1">The sequence shown here is derived from an EMBL/GenBank/DDBJ whole genome shotgun (WGS) entry which is preliminary data.</text>
</comment>
<dbReference type="Proteomes" id="UP001614391">
    <property type="component" value="Unassembled WGS sequence"/>
</dbReference>
<gene>
    <name evidence="1" type="ORF">ACIGW0_23315</name>
</gene>
<reference evidence="1 2" key="1">
    <citation type="submission" date="2024-10" db="EMBL/GenBank/DDBJ databases">
        <title>The Natural Products Discovery Center: Release of the First 8490 Sequenced Strains for Exploring Actinobacteria Biosynthetic Diversity.</title>
        <authorList>
            <person name="Kalkreuter E."/>
            <person name="Kautsar S.A."/>
            <person name="Yang D."/>
            <person name="Bader C.D."/>
            <person name="Teijaro C.N."/>
            <person name="Fluegel L."/>
            <person name="Davis C.M."/>
            <person name="Simpson J.R."/>
            <person name="Lauterbach L."/>
            <person name="Steele A.D."/>
            <person name="Gui C."/>
            <person name="Meng S."/>
            <person name="Li G."/>
            <person name="Viehrig K."/>
            <person name="Ye F."/>
            <person name="Su P."/>
            <person name="Kiefer A.F."/>
            <person name="Nichols A."/>
            <person name="Cepeda A.J."/>
            <person name="Yan W."/>
            <person name="Fan B."/>
            <person name="Jiang Y."/>
            <person name="Adhikari A."/>
            <person name="Zheng C.-J."/>
            <person name="Schuster L."/>
            <person name="Cowan T.M."/>
            <person name="Smanski M.J."/>
            <person name="Chevrette M.G."/>
            <person name="De Carvalho L.P.S."/>
            <person name="Shen B."/>
        </authorList>
    </citation>
    <scope>NUCLEOTIDE SEQUENCE [LARGE SCALE GENOMIC DNA]</scope>
    <source>
        <strain evidence="1 2">NPDC053346</strain>
    </source>
</reference>
<sequence length="42" mass="4358">MLCPAGTRAVDAALLLAEMVEGPAASVTGYGLHDAEEEALKW</sequence>
<name>A0ABW8CXS7_STRBI</name>
<dbReference type="RefSeq" id="WP_399617946.1">
    <property type="nucleotide sequence ID" value="NZ_JBITYT010000010.1"/>
</dbReference>
<dbReference type="EMBL" id="JBITYT010000010">
    <property type="protein sequence ID" value="MFI9122294.1"/>
    <property type="molecule type" value="Genomic_DNA"/>
</dbReference>